<accession>A0A0R2NTK9</accession>
<dbReference type="EMBL" id="AYGX02000053">
    <property type="protein sequence ID" value="KRO28075.1"/>
    <property type="molecule type" value="Genomic_DNA"/>
</dbReference>
<feature type="transmembrane region" description="Helical" evidence="1">
    <location>
        <begin position="59"/>
        <end position="78"/>
    </location>
</feature>
<keyword evidence="1" id="KW-0812">Transmembrane</keyword>
<keyword evidence="1" id="KW-0472">Membrane</keyword>
<reference evidence="2 3" key="1">
    <citation type="journal article" date="2015" name="Genome Announc.">
        <title>Expanding the biotechnology potential of lactobacilli through comparative genomics of 213 strains and associated genera.</title>
        <authorList>
            <person name="Sun Z."/>
            <person name="Harris H.M."/>
            <person name="McCann A."/>
            <person name="Guo C."/>
            <person name="Argimon S."/>
            <person name="Zhang W."/>
            <person name="Yang X."/>
            <person name="Jeffery I.B."/>
            <person name="Cooney J.C."/>
            <person name="Kagawa T.F."/>
            <person name="Liu W."/>
            <person name="Song Y."/>
            <person name="Salvetti E."/>
            <person name="Wrobel A."/>
            <person name="Rasinkangas P."/>
            <person name="Parkhill J."/>
            <person name="Rea M.C."/>
            <person name="O'Sullivan O."/>
            <person name="Ritari J."/>
            <person name="Douillard F.P."/>
            <person name="Paul Ross R."/>
            <person name="Yang R."/>
            <person name="Briner A.E."/>
            <person name="Felis G.E."/>
            <person name="de Vos W.M."/>
            <person name="Barrangou R."/>
            <person name="Klaenhammer T.R."/>
            <person name="Caufield P.W."/>
            <person name="Cui Y."/>
            <person name="Zhang H."/>
            <person name="O'Toole P.W."/>
        </authorList>
    </citation>
    <scope>NUCLEOTIDE SEQUENCE [LARGE SCALE GENOMIC DNA]</scope>
    <source>
        <strain evidence="2 3">DSM 21115</strain>
    </source>
</reference>
<evidence type="ECO:0008006" key="4">
    <source>
        <dbReference type="Google" id="ProtNLM"/>
    </source>
</evidence>
<dbReference type="RefSeq" id="WP_024624363.1">
    <property type="nucleotide sequence ID" value="NZ_AYGX02000053.1"/>
</dbReference>
<evidence type="ECO:0000256" key="1">
    <source>
        <dbReference type="SAM" id="Phobius"/>
    </source>
</evidence>
<sequence>MAQGDISDETRLLMEIKENLGRLNQKFDDMGSIDEKVNQALASSNENSRRIDRLTTIQNWLISVLVGGGLITLLIYIAEKFI</sequence>
<name>A0A0R2NTK9_9LACO</name>
<gene>
    <name evidence="2" type="ORF">DY78_GL002657</name>
</gene>
<dbReference type="Proteomes" id="UP000050920">
    <property type="component" value="Unassembled WGS sequence"/>
</dbReference>
<keyword evidence="3" id="KW-1185">Reference proteome</keyword>
<protein>
    <recommendedName>
        <fullName evidence="4">Holin</fullName>
    </recommendedName>
</protein>
<evidence type="ECO:0000313" key="3">
    <source>
        <dbReference type="Proteomes" id="UP000050920"/>
    </source>
</evidence>
<comment type="caution">
    <text evidence="2">The sequence shown here is derived from an EMBL/GenBank/DDBJ whole genome shotgun (WGS) entry which is preliminary data.</text>
</comment>
<organism evidence="2 3">
    <name type="scientific">Lactiplantibacillus fabifermentans DSM 21115</name>
    <dbReference type="NCBI Taxonomy" id="1413187"/>
    <lineage>
        <taxon>Bacteria</taxon>
        <taxon>Bacillati</taxon>
        <taxon>Bacillota</taxon>
        <taxon>Bacilli</taxon>
        <taxon>Lactobacillales</taxon>
        <taxon>Lactobacillaceae</taxon>
        <taxon>Lactiplantibacillus</taxon>
    </lineage>
</organism>
<keyword evidence="1" id="KW-1133">Transmembrane helix</keyword>
<dbReference type="AlphaFoldDB" id="A0A0R2NTK9"/>
<evidence type="ECO:0000313" key="2">
    <source>
        <dbReference type="EMBL" id="KRO28075.1"/>
    </source>
</evidence>
<proteinExistence type="predicted"/>